<dbReference type="RefSeq" id="WP_387409463.1">
    <property type="nucleotide sequence ID" value="NZ_JBIASD010000004.1"/>
</dbReference>
<proteinExistence type="predicted"/>
<evidence type="ECO:0000313" key="3">
    <source>
        <dbReference type="Proteomes" id="UP001602013"/>
    </source>
</evidence>
<organism evidence="2 3">
    <name type="scientific">Microtetraspora malaysiensis</name>
    <dbReference type="NCBI Taxonomy" id="161358"/>
    <lineage>
        <taxon>Bacteria</taxon>
        <taxon>Bacillati</taxon>
        <taxon>Actinomycetota</taxon>
        <taxon>Actinomycetes</taxon>
        <taxon>Streptosporangiales</taxon>
        <taxon>Streptosporangiaceae</taxon>
        <taxon>Microtetraspora</taxon>
    </lineage>
</organism>
<gene>
    <name evidence="2" type="ORF">ACFYXI_07715</name>
</gene>
<dbReference type="Proteomes" id="UP001602013">
    <property type="component" value="Unassembled WGS sequence"/>
</dbReference>
<dbReference type="EMBL" id="JBIASD010000004">
    <property type="protein sequence ID" value="MFF3665467.1"/>
    <property type="molecule type" value="Genomic_DNA"/>
</dbReference>
<sequence>MGTSGARTTTVIPPRGEAYGGGVDFSSKPATDTAWYNVPGLALTLPEAGVYTVTTEVTAQVAAPPNTQISIAQRLLVSGAVVPDSVRAVLFHGNAGTGGPSTWSVATAARTARHFVTAAGGDVVQVQVQRTSGGAHAGMPFTGIQNNGNRIEFVRAG</sequence>
<name>A0ABW6SKH7_9ACTN</name>
<feature type="compositionally biased region" description="Polar residues" evidence="1">
    <location>
        <begin position="1"/>
        <end position="11"/>
    </location>
</feature>
<evidence type="ECO:0000313" key="2">
    <source>
        <dbReference type="EMBL" id="MFF3665467.1"/>
    </source>
</evidence>
<accession>A0ABW6SKH7</accession>
<keyword evidence="3" id="KW-1185">Reference proteome</keyword>
<reference evidence="2 3" key="1">
    <citation type="submission" date="2024-10" db="EMBL/GenBank/DDBJ databases">
        <title>The Natural Products Discovery Center: Release of the First 8490 Sequenced Strains for Exploring Actinobacteria Biosynthetic Diversity.</title>
        <authorList>
            <person name="Kalkreuter E."/>
            <person name="Kautsar S.A."/>
            <person name="Yang D."/>
            <person name="Bader C.D."/>
            <person name="Teijaro C.N."/>
            <person name="Fluegel L."/>
            <person name="Davis C.M."/>
            <person name="Simpson J.R."/>
            <person name="Lauterbach L."/>
            <person name="Steele A.D."/>
            <person name="Gui C."/>
            <person name="Meng S."/>
            <person name="Li G."/>
            <person name="Viehrig K."/>
            <person name="Ye F."/>
            <person name="Su P."/>
            <person name="Kiefer A.F."/>
            <person name="Nichols A."/>
            <person name="Cepeda A.J."/>
            <person name="Yan W."/>
            <person name="Fan B."/>
            <person name="Jiang Y."/>
            <person name="Adhikari A."/>
            <person name="Zheng C.-J."/>
            <person name="Schuster L."/>
            <person name="Cowan T.M."/>
            <person name="Smanski M.J."/>
            <person name="Chevrette M.G."/>
            <person name="De Carvalho L.P.S."/>
            <person name="Shen B."/>
        </authorList>
    </citation>
    <scope>NUCLEOTIDE SEQUENCE [LARGE SCALE GENOMIC DNA]</scope>
    <source>
        <strain evidence="2 3">NPDC002173</strain>
    </source>
</reference>
<comment type="caution">
    <text evidence="2">The sequence shown here is derived from an EMBL/GenBank/DDBJ whole genome shotgun (WGS) entry which is preliminary data.</text>
</comment>
<protein>
    <submittedName>
        <fullName evidence="2">Uncharacterized protein</fullName>
    </submittedName>
</protein>
<evidence type="ECO:0000256" key="1">
    <source>
        <dbReference type="SAM" id="MobiDB-lite"/>
    </source>
</evidence>
<feature type="region of interest" description="Disordered" evidence="1">
    <location>
        <begin position="1"/>
        <end position="22"/>
    </location>
</feature>